<reference evidence="1 2" key="1">
    <citation type="submission" date="2021-06" db="EMBL/GenBank/DDBJ databases">
        <authorList>
            <person name="Palmer J.M."/>
        </authorList>
    </citation>
    <scope>NUCLEOTIDE SEQUENCE [LARGE SCALE GENOMIC DNA]</scope>
    <source>
        <strain evidence="1 2">XC_2019</strain>
        <tissue evidence="1">Muscle</tissue>
    </source>
</reference>
<protein>
    <submittedName>
        <fullName evidence="1">Uncharacterized protein</fullName>
    </submittedName>
</protein>
<name>A0ABV0QCH3_9TELE</name>
<evidence type="ECO:0000313" key="2">
    <source>
        <dbReference type="Proteomes" id="UP001434883"/>
    </source>
</evidence>
<organism evidence="1 2">
    <name type="scientific">Xenoophorus captivus</name>
    <dbReference type="NCBI Taxonomy" id="1517983"/>
    <lineage>
        <taxon>Eukaryota</taxon>
        <taxon>Metazoa</taxon>
        <taxon>Chordata</taxon>
        <taxon>Craniata</taxon>
        <taxon>Vertebrata</taxon>
        <taxon>Euteleostomi</taxon>
        <taxon>Actinopterygii</taxon>
        <taxon>Neopterygii</taxon>
        <taxon>Teleostei</taxon>
        <taxon>Neoteleostei</taxon>
        <taxon>Acanthomorphata</taxon>
        <taxon>Ovalentaria</taxon>
        <taxon>Atherinomorphae</taxon>
        <taxon>Cyprinodontiformes</taxon>
        <taxon>Goodeidae</taxon>
        <taxon>Xenoophorus</taxon>
    </lineage>
</organism>
<proteinExistence type="predicted"/>
<gene>
    <name evidence="1" type="ORF">XENOCAPTIV_025041</name>
</gene>
<accession>A0ABV0QCH3</accession>
<keyword evidence="2" id="KW-1185">Reference proteome</keyword>
<evidence type="ECO:0000313" key="1">
    <source>
        <dbReference type="EMBL" id="MEQ2193161.1"/>
    </source>
</evidence>
<comment type="caution">
    <text evidence="1">The sequence shown here is derived from an EMBL/GenBank/DDBJ whole genome shotgun (WGS) entry which is preliminary data.</text>
</comment>
<sequence length="105" mass="12042">MNEKLLLSFLYYHNGSRAGCRTCSIMWEESNGSVQKQVQHSPFLPTAKQTSHHPLTYGFPVSPQMFYLPPQPWTLLLLHVCLQLNEKMLLFPLPPPSSCVSKEIR</sequence>
<dbReference type="Proteomes" id="UP001434883">
    <property type="component" value="Unassembled WGS sequence"/>
</dbReference>
<dbReference type="EMBL" id="JAHRIN010005968">
    <property type="protein sequence ID" value="MEQ2193161.1"/>
    <property type="molecule type" value="Genomic_DNA"/>
</dbReference>